<dbReference type="GO" id="GO:0030870">
    <property type="term" value="C:Mre11 complex"/>
    <property type="evidence" value="ECO:0007669"/>
    <property type="project" value="TreeGrafter"/>
</dbReference>
<gene>
    <name evidence="3" type="ORF">TOT_040000475</name>
</gene>
<dbReference type="GO" id="GO:0007004">
    <property type="term" value="P:telomere maintenance via telomerase"/>
    <property type="evidence" value="ECO:0007669"/>
    <property type="project" value="TreeGrafter"/>
</dbReference>
<dbReference type="RefSeq" id="XP_009692400.1">
    <property type="nucleotide sequence ID" value="XM_009694105.1"/>
</dbReference>
<dbReference type="Proteomes" id="UP000003786">
    <property type="component" value="Chromosome 4"/>
</dbReference>
<feature type="coiled-coil region" evidence="1">
    <location>
        <begin position="172"/>
        <end position="199"/>
    </location>
</feature>
<evidence type="ECO:0000313" key="4">
    <source>
        <dbReference type="Proteomes" id="UP000003786"/>
    </source>
</evidence>
<feature type="coiled-coil region" evidence="1">
    <location>
        <begin position="493"/>
        <end position="548"/>
    </location>
</feature>
<dbReference type="GO" id="GO:0051880">
    <property type="term" value="F:G-quadruplex DNA binding"/>
    <property type="evidence" value="ECO:0007669"/>
    <property type="project" value="TreeGrafter"/>
</dbReference>
<organism evidence="3 4">
    <name type="scientific">Theileria orientalis strain Shintoku</name>
    <dbReference type="NCBI Taxonomy" id="869250"/>
    <lineage>
        <taxon>Eukaryota</taxon>
        <taxon>Sar</taxon>
        <taxon>Alveolata</taxon>
        <taxon>Apicomplexa</taxon>
        <taxon>Aconoidasida</taxon>
        <taxon>Piroplasmida</taxon>
        <taxon>Theileriidae</taxon>
        <taxon>Theileria</taxon>
    </lineage>
</organism>
<keyword evidence="4" id="KW-1185">Reference proteome</keyword>
<feature type="region of interest" description="Disordered" evidence="2">
    <location>
        <begin position="1"/>
        <end position="29"/>
    </location>
</feature>
<name>J4DQA2_THEOR</name>
<dbReference type="OMA" id="ISEIWAS"/>
<dbReference type="GO" id="GO:0043047">
    <property type="term" value="F:single-stranded telomeric DNA binding"/>
    <property type="evidence" value="ECO:0007669"/>
    <property type="project" value="TreeGrafter"/>
</dbReference>
<evidence type="ECO:0000313" key="3">
    <source>
        <dbReference type="EMBL" id="BAM42099.1"/>
    </source>
</evidence>
<feature type="coiled-coil region" evidence="1">
    <location>
        <begin position="98"/>
        <end position="143"/>
    </location>
</feature>
<dbReference type="GO" id="GO:0000794">
    <property type="term" value="C:condensed nuclear chromosome"/>
    <property type="evidence" value="ECO:0007669"/>
    <property type="project" value="TreeGrafter"/>
</dbReference>
<evidence type="ECO:0000256" key="2">
    <source>
        <dbReference type="SAM" id="MobiDB-lite"/>
    </source>
</evidence>
<dbReference type="PANTHER" id="PTHR18867">
    <property type="entry name" value="RAD50"/>
    <property type="match status" value="1"/>
</dbReference>
<dbReference type="OrthoDB" id="568502at2759"/>
<reference evidence="3 4" key="1">
    <citation type="journal article" date="2012" name="MBio">
        <title>Comparative genome analysis of three eukaryotic parasites with differing abilities to transform leukocytes reveals key mediators of Theileria-induced leukocyte transformation.</title>
        <authorList>
            <person name="Hayashida K."/>
            <person name="Hara Y."/>
            <person name="Abe T."/>
            <person name="Yamasaki C."/>
            <person name="Toyoda A."/>
            <person name="Kosuge T."/>
            <person name="Suzuki Y."/>
            <person name="Sato Y."/>
            <person name="Kawashima S."/>
            <person name="Katayama T."/>
            <person name="Wakaguri H."/>
            <person name="Inoue N."/>
            <person name="Homma K."/>
            <person name="Tada-Umezaki M."/>
            <person name="Yagi Y."/>
            <person name="Fujii Y."/>
            <person name="Habara T."/>
            <person name="Kanehisa M."/>
            <person name="Watanabe H."/>
            <person name="Ito K."/>
            <person name="Gojobori T."/>
            <person name="Sugawara H."/>
            <person name="Imanishi T."/>
            <person name="Weir W."/>
            <person name="Gardner M."/>
            <person name="Pain A."/>
            <person name="Shiels B."/>
            <person name="Hattori M."/>
            <person name="Nene V."/>
            <person name="Sugimoto C."/>
        </authorList>
    </citation>
    <scope>NUCLEOTIDE SEQUENCE [LARGE SCALE GENOMIC DNA]</scope>
    <source>
        <strain evidence="3 4">Shintoku</strain>
    </source>
</reference>
<dbReference type="STRING" id="869250.J4DQA2"/>
<dbReference type="KEGG" id="tot:TOT_040000475"/>
<dbReference type="AlphaFoldDB" id="J4DQA2"/>
<accession>J4DQA2</accession>
<dbReference type="eggNOG" id="ENOG502RSYS">
    <property type="taxonomic scope" value="Eukaryota"/>
</dbReference>
<dbReference type="GO" id="GO:0003691">
    <property type="term" value="F:double-stranded telomeric DNA binding"/>
    <property type="evidence" value="ECO:0007669"/>
    <property type="project" value="TreeGrafter"/>
</dbReference>
<protein>
    <submittedName>
        <fullName evidence="3">Uncharacterized protein</fullName>
    </submittedName>
</protein>
<feature type="coiled-coil region" evidence="1">
    <location>
        <begin position="320"/>
        <end position="418"/>
    </location>
</feature>
<dbReference type="GO" id="GO:0006302">
    <property type="term" value="P:double-strand break repair"/>
    <property type="evidence" value="ECO:0007669"/>
    <property type="project" value="TreeGrafter"/>
</dbReference>
<dbReference type="GeneID" id="20716536"/>
<dbReference type="PANTHER" id="PTHR18867:SF12">
    <property type="entry name" value="DNA REPAIR PROTEIN RAD50"/>
    <property type="match status" value="1"/>
</dbReference>
<dbReference type="GO" id="GO:0000722">
    <property type="term" value="P:telomere maintenance via recombination"/>
    <property type="evidence" value="ECO:0007669"/>
    <property type="project" value="TreeGrafter"/>
</dbReference>
<dbReference type="EMBL" id="AP011949">
    <property type="protein sequence ID" value="BAM42099.1"/>
    <property type="molecule type" value="Genomic_DNA"/>
</dbReference>
<feature type="compositionally biased region" description="Acidic residues" evidence="2">
    <location>
        <begin position="10"/>
        <end position="26"/>
    </location>
</feature>
<dbReference type="VEuPathDB" id="PiroplasmaDB:TOT_040000475"/>
<dbReference type="GO" id="GO:0070192">
    <property type="term" value="P:chromosome organization involved in meiotic cell cycle"/>
    <property type="evidence" value="ECO:0007669"/>
    <property type="project" value="TreeGrafter"/>
</dbReference>
<keyword evidence="1" id="KW-0175">Coiled coil</keyword>
<evidence type="ECO:0000256" key="1">
    <source>
        <dbReference type="SAM" id="Coils"/>
    </source>
</evidence>
<proteinExistence type="predicted"/>
<sequence length="897" mass="104509">MANYDKENIDEPETVDIIDSDESEQENDFKSVVDDFQDEDFQDVQEIPDEDSDYDPMYDIMSETSVEARCVLLLDRVTLLKLNTTLLLSREGLYKQRLSTYEEENKELNLRLLASEKKVSKLEEELEINKTKTESRYSTLEKTYRELCKSLMAAQEANQKMRYTINELNMRNKVLEELVELKTESLSQLQDKIERLQVMPDTNRKLRLESMAEIKIVKLKRKLYATERQMNMVVSDLSKMISYKFNPKKLKDGNMDKYFDYHAMLEDYNEKCIKLNEFEHMASKTEYLPKMRILREKIKLLNKKLKIRSMLMMEKDEKMAEFYKAQEEDLKNIIKEKEQEKSWKSEEFEKVTDDNKSLKTELEVKDKTIKDLEEELEKTKAQVKDTIMENEELKKTINKQTENEKTLKEELQASMERENTHMAKMKSYMSEIDLKVKAMEVELKHSKEVATEAKRLQHDMALERQKELTRLREEGQQDQREQEQSENMDETFKKALLEELSTLKTAVTSLEKSKKDQQQSENMDETFKKALLEELSTLKTAVTSLEKSKKDQQQINNLILTLRHQNDTVLNTLREENRSTLNLLSEKNNATLFELREENSKIVATLTDKMNTMVESLSRREWELNDQINRQFETLKNELKSVQPEYGGRVETPRLGLGVETPRLGEGVQVPEYGLGLEVPRLGVGVETPRLGVGVETPRLGVGLEVPRLGLGAEVPGIGGDVQLFEYGEGVQVPEYGLGVEVPLLGEVTTESLFGDGFEVPGLEELEEEEGTWEGLEEKYKKLKALFRKTTASQVQKEKILVESLKKTVMECHSYKKKLDLLTLPKEKEQDCTYQPLSEPRTSRLKLIENCWCSSKPNVHVRKRIAKWAVDCEKATLDFVRKQEVKRRQARKFSFLS</sequence>